<comment type="caution">
    <text evidence="9">The sequence shown here is derived from an EMBL/GenBank/DDBJ whole genome shotgun (WGS) entry which is preliminary data.</text>
</comment>
<dbReference type="CDD" id="cd00006">
    <property type="entry name" value="PTS_IIA_man"/>
    <property type="match status" value="1"/>
</dbReference>
<evidence type="ECO:0000256" key="3">
    <source>
        <dbReference type="ARBA" id="ARBA00022490"/>
    </source>
</evidence>
<dbReference type="EMBL" id="AZDJ01000016">
    <property type="protein sequence ID" value="KRK72956.1"/>
    <property type="molecule type" value="Genomic_DNA"/>
</dbReference>
<proteinExistence type="predicted"/>
<dbReference type="InterPro" id="IPR004701">
    <property type="entry name" value="PTS_EIIA_man-typ"/>
</dbReference>
<dbReference type="Gene3D" id="3.40.50.510">
    <property type="entry name" value="Phosphotransferase system, mannose-type IIA component"/>
    <property type="match status" value="1"/>
</dbReference>
<comment type="subcellular location">
    <subcellularLocation>
        <location evidence="1">Cytoplasm</location>
    </subcellularLocation>
</comment>
<gene>
    <name evidence="9" type="ORF">FD02_GL001376</name>
</gene>
<accession>A0A0R1JP33</accession>
<dbReference type="GO" id="GO:0016020">
    <property type="term" value="C:membrane"/>
    <property type="evidence" value="ECO:0007669"/>
    <property type="project" value="InterPro"/>
</dbReference>
<keyword evidence="4" id="KW-0762">Sugar transport</keyword>
<keyword evidence="7" id="KW-0418">Kinase</keyword>
<dbReference type="InterPro" id="IPR036662">
    <property type="entry name" value="PTS_EIIA_man-typ_sf"/>
</dbReference>
<dbReference type="GO" id="GO:0005737">
    <property type="term" value="C:cytoplasm"/>
    <property type="evidence" value="ECO:0007669"/>
    <property type="project" value="UniProtKB-SubCell"/>
</dbReference>
<evidence type="ECO:0000313" key="10">
    <source>
        <dbReference type="Proteomes" id="UP000051804"/>
    </source>
</evidence>
<dbReference type="Pfam" id="PF03610">
    <property type="entry name" value="EIIA-man"/>
    <property type="match status" value="1"/>
</dbReference>
<dbReference type="PROSITE" id="PS51096">
    <property type="entry name" value="PTS_EIIA_TYPE_4"/>
    <property type="match status" value="1"/>
</dbReference>
<evidence type="ECO:0000259" key="8">
    <source>
        <dbReference type="PROSITE" id="PS51096"/>
    </source>
</evidence>
<sequence>MSDGIIDAAKLIVGEVQNTATVNLVLGDDIEALNEQISTAITTVDQGEGVIVFVDLFGASPYNQSTIAINALPESQRDRVALITGVNLPMFIEAINQQLIGADLDTAVDNALEQGGEGVTLWANEPPSEDEEDDF</sequence>
<evidence type="ECO:0000256" key="5">
    <source>
        <dbReference type="ARBA" id="ARBA00022679"/>
    </source>
</evidence>
<keyword evidence="2" id="KW-0813">Transport</keyword>
<organism evidence="9 10">
    <name type="scientific">Lacticaseibacillus nasuensis JCM 17158</name>
    <dbReference type="NCBI Taxonomy" id="1291734"/>
    <lineage>
        <taxon>Bacteria</taxon>
        <taxon>Bacillati</taxon>
        <taxon>Bacillota</taxon>
        <taxon>Bacilli</taxon>
        <taxon>Lactobacillales</taxon>
        <taxon>Lactobacillaceae</taxon>
        <taxon>Lacticaseibacillus</taxon>
    </lineage>
</organism>
<dbReference type="SUPFAM" id="SSF53062">
    <property type="entry name" value="PTS system fructose IIA component-like"/>
    <property type="match status" value="1"/>
</dbReference>
<reference evidence="9 10" key="1">
    <citation type="journal article" date="2015" name="Genome Announc.">
        <title>Expanding the biotechnology potential of lactobacilli through comparative genomics of 213 strains and associated genera.</title>
        <authorList>
            <person name="Sun Z."/>
            <person name="Harris H.M."/>
            <person name="McCann A."/>
            <person name="Guo C."/>
            <person name="Argimon S."/>
            <person name="Zhang W."/>
            <person name="Yang X."/>
            <person name="Jeffery I.B."/>
            <person name="Cooney J.C."/>
            <person name="Kagawa T.F."/>
            <person name="Liu W."/>
            <person name="Song Y."/>
            <person name="Salvetti E."/>
            <person name="Wrobel A."/>
            <person name="Rasinkangas P."/>
            <person name="Parkhill J."/>
            <person name="Rea M.C."/>
            <person name="O'Sullivan O."/>
            <person name="Ritari J."/>
            <person name="Douillard F.P."/>
            <person name="Paul Ross R."/>
            <person name="Yang R."/>
            <person name="Briner A.E."/>
            <person name="Felis G.E."/>
            <person name="de Vos W.M."/>
            <person name="Barrangou R."/>
            <person name="Klaenhammer T.R."/>
            <person name="Caufield P.W."/>
            <person name="Cui Y."/>
            <person name="Zhang H."/>
            <person name="O'Toole P.W."/>
        </authorList>
    </citation>
    <scope>NUCLEOTIDE SEQUENCE [LARGE SCALE GENOMIC DNA]</scope>
    <source>
        <strain evidence="9 10">JCM 17158</strain>
    </source>
</reference>
<dbReference type="GO" id="GO:0016301">
    <property type="term" value="F:kinase activity"/>
    <property type="evidence" value="ECO:0007669"/>
    <property type="project" value="UniProtKB-KW"/>
</dbReference>
<dbReference type="GO" id="GO:0009401">
    <property type="term" value="P:phosphoenolpyruvate-dependent sugar phosphotransferase system"/>
    <property type="evidence" value="ECO:0007669"/>
    <property type="project" value="UniProtKB-KW"/>
</dbReference>
<dbReference type="STRING" id="1291734.FD02_GL001376"/>
<dbReference type="InterPro" id="IPR033887">
    <property type="entry name" value="PTS_IIA_man"/>
</dbReference>
<evidence type="ECO:0000256" key="7">
    <source>
        <dbReference type="ARBA" id="ARBA00022777"/>
    </source>
</evidence>
<evidence type="ECO:0000313" key="9">
    <source>
        <dbReference type="EMBL" id="KRK72956.1"/>
    </source>
</evidence>
<keyword evidence="5" id="KW-0808">Transferase</keyword>
<keyword evidence="6" id="KW-0598">Phosphotransferase system</keyword>
<evidence type="ECO:0000256" key="4">
    <source>
        <dbReference type="ARBA" id="ARBA00022597"/>
    </source>
</evidence>
<dbReference type="Proteomes" id="UP000051804">
    <property type="component" value="Unassembled WGS sequence"/>
</dbReference>
<name>A0A0R1JP33_9LACO</name>
<dbReference type="InterPro" id="IPR051471">
    <property type="entry name" value="Bacterial_PTS_sugar_comp"/>
</dbReference>
<keyword evidence="3" id="KW-0963">Cytoplasm</keyword>
<dbReference type="AlphaFoldDB" id="A0A0R1JP33"/>
<keyword evidence="10" id="KW-1185">Reference proteome</keyword>
<dbReference type="PATRIC" id="fig|1291734.4.peg.1415"/>
<evidence type="ECO:0000256" key="1">
    <source>
        <dbReference type="ARBA" id="ARBA00004496"/>
    </source>
</evidence>
<protein>
    <recommendedName>
        <fullName evidence="8">PTS EIIA type-4 domain-containing protein</fullName>
    </recommendedName>
</protein>
<feature type="domain" description="PTS EIIA type-4" evidence="8">
    <location>
        <begin position="1"/>
        <end position="119"/>
    </location>
</feature>
<evidence type="ECO:0000256" key="6">
    <source>
        <dbReference type="ARBA" id="ARBA00022683"/>
    </source>
</evidence>
<dbReference type="PANTHER" id="PTHR33799">
    <property type="entry name" value="PTS PERMEASE-RELATED-RELATED"/>
    <property type="match status" value="1"/>
</dbReference>
<dbReference type="PANTHER" id="PTHR33799:SF1">
    <property type="entry name" value="PTS SYSTEM MANNOSE-SPECIFIC EIIAB COMPONENT-RELATED"/>
    <property type="match status" value="1"/>
</dbReference>
<evidence type="ECO:0000256" key="2">
    <source>
        <dbReference type="ARBA" id="ARBA00022448"/>
    </source>
</evidence>